<sequence length="162" mass="18197">MRRFLAILMGDESAWADEGLPRFDDAQVSAAALMVEAARLDGTFGADERQRIETLLERRMGLPAELARKLLEQAERRATESVAWQGFTHAIKEALDYEGRIGVLEMLWEVVYADGYLHDYEASLLRRVAGLLYVSDRDSGEARLRVLARLGLEPERTPTTSG</sequence>
<reference evidence="2 3" key="1">
    <citation type="submission" date="2024-01" db="EMBL/GenBank/DDBJ databases">
        <title>Multi-omics insights into the function and evolution of sodium benzoate biodegradation pathways in Benzoatithermus flavus gen. nov., sp. nov. from hot spring.</title>
        <authorList>
            <person name="Hu C.-J."/>
            <person name="Li W.-J."/>
        </authorList>
    </citation>
    <scope>NUCLEOTIDE SEQUENCE [LARGE SCALE GENOMIC DNA]</scope>
    <source>
        <strain evidence="2 3">SYSU G07066</strain>
    </source>
</reference>
<dbReference type="Gene3D" id="1.10.3680.10">
    <property type="entry name" value="TerB-like"/>
    <property type="match status" value="1"/>
</dbReference>
<protein>
    <submittedName>
        <fullName evidence="2">TerB family tellurite resistance protein</fullName>
    </submittedName>
</protein>
<dbReference type="Pfam" id="PF05099">
    <property type="entry name" value="TerB"/>
    <property type="match status" value="1"/>
</dbReference>
<gene>
    <name evidence="2" type="ORF">U1T56_03275</name>
</gene>
<feature type="domain" description="Co-chaperone DjlA N-terminal" evidence="1">
    <location>
        <begin position="28"/>
        <end position="143"/>
    </location>
</feature>
<proteinExistence type="predicted"/>
<dbReference type="SUPFAM" id="SSF158682">
    <property type="entry name" value="TerB-like"/>
    <property type="match status" value="1"/>
</dbReference>
<dbReference type="InterPro" id="IPR007791">
    <property type="entry name" value="DjlA_N"/>
</dbReference>
<dbReference type="EMBL" id="JBBLZC010000002">
    <property type="protein sequence ID" value="MEK0082160.1"/>
    <property type="molecule type" value="Genomic_DNA"/>
</dbReference>
<organism evidence="2 3">
    <name type="scientific">Benzoatithermus flavus</name>
    <dbReference type="NCBI Taxonomy" id="3108223"/>
    <lineage>
        <taxon>Bacteria</taxon>
        <taxon>Pseudomonadati</taxon>
        <taxon>Pseudomonadota</taxon>
        <taxon>Alphaproteobacteria</taxon>
        <taxon>Geminicoccales</taxon>
        <taxon>Geminicoccaceae</taxon>
        <taxon>Benzoatithermus</taxon>
    </lineage>
</organism>
<dbReference type="RefSeq" id="WP_418158009.1">
    <property type="nucleotide sequence ID" value="NZ_JBBLZC010000002.1"/>
</dbReference>
<evidence type="ECO:0000259" key="1">
    <source>
        <dbReference type="Pfam" id="PF05099"/>
    </source>
</evidence>
<accession>A0ABU8XLT8</accession>
<keyword evidence="3" id="KW-1185">Reference proteome</keyword>
<name>A0ABU8XLT8_9PROT</name>
<dbReference type="CDD" id="cd07313">
    <property type="entry name" value="terB_like_2"/>
    <property type="match status" value="1"/>
</dbReference>
<dbReference type="Proteomes" id="UP001375743">
    <property type="component" value="Unassembled WGS sequence"/>
</dbReference>
<comment type="caution">
    <text evidence="2">The sequence shown here is derived from an EMBL/GenBank/DDBJ whole genome shotgun (WGS) entry which is preliminary data.</text>
</comment>
<evidence type="ECO:0000313" key="3">
    <source>
        <dbReference type="Proteomes" id="UP001375743"/>
    </source>
</evidence>
<dbReference type="InterPro" id="IPR029024">
    <property type="entry name" value="TerB-like"/>
</dbReference>
<evidence type="ECO:0000313" key="2">
    <source>
        <dbReference type="EMBL" id="MEK0082160.1"/>
    </source>
</evidence>